<dbReference type="PANTHER" id="PTHR30244:SF36">
    <property type="entry name" value="3-OXO-GLUCOSE-6-PHOSPHATE:GLUTAMATE AMINOTRANSFERASE"/>
    <property type="match status" value="1"/>
</dbReference>
<reference evidence="5" key="1">
    <citation type="journal article" date="2019" name="Int. J. Syst. Evol. Microbiol.">
        <title>The Global Catalogue of Microorganisms (GCM) 10K type strain sequencing project: providing services to taxonomists for standard genome sequencing and annotation.</title>
        <authorList>
            <consortium name="The Broad Institute Genomics Platform"/>
            <consortium name="The Broad Institute Genome Sequencing Center for Infectious Disease"/>
            <person name="Wu L."/>
            <person name="Ma J."/>
        </authorList>
    </citation>
    <scope>NUCLEOTIDE SEQUENCE [LARGE SCALE GENOMIC DNA]</scope>
    <source>
        <strain evidence="5">KCTC 42087</strain>
    </source>
</reference>
<keyword evidence="4" id="KW-0808">Transferase</keyword>
<dbReference type="InterPro" id="IPR015422">
    <property type="entry name" value="PyrdxlP-dep_Trfase_small"/>
</dbReference>
<dbReference type="Gene3D" id="3.40.640.10">
    <property type="entry name" value="Type I PLP-dependent aspartate aminotransferase-like (Major domain)"/>
    <property type="match status" value="1"/>
</dbReference>
<dbReference type="RefSeq" id="WP_378287750.1">
    <property type="nucleotide sequence ID" value="NZ_JBHSON010000075.1"/>
</dbReference>
<dbReference type="CDD" id="cd00616">
    <property type="entry name" value="AHBA_syn"/>
    <property type="match status" value="1"/>
</dbReference>
<protein>
    <submittedName>
        <fullName evidence="4">DegT/DnrJ/EryC1/StrS family aminotransferase</fullName>
    </submittedName>
</protein>
<name>A0ABW1AAX8_9ACTN</name>
<evidence type="ECO:0000313" key="5">
    <source>
        <dbReference type="Proteomes" id="UP001596074"/>
    </source>
</evidence>
<comment type="caution">
    <text evidence="4">The sequence shown here is derived from an EMBL/GenBank/DDBJ whole genome shotgun (WGS) entry which is preliminary data.</text>
</comment>
<keyword evidence="1 3" id="KW-0663">Pyridoxal phosphate</keyword>
<dbReference type="InterPro" id="IPR015424">
    <property type="entry name" value="PyrdxlP-dep_Trfase"/>
</dbReference>
<dbReference type="Proteomes" id="UP001596074">
    <property type="component" value="Unassembled WGS sequence"/>
</dbReference>
<dbReference type="Gene3D" id="3.90.1150.10">
    <property type="entry name" value="Aspartate Aminotransferase, domain 1"/>
    <property type="match status" value="1"/>
</dbReference>
<dbReference type="GO" id="GO:0008483">
    <property type="term" value="F:transaminase activity"/>
    <property type="evidence" value="ECO:0007669"/>
    <property type="project" value="UniProtKB-KW"/>
</dbReference>
<keyword evidence="5" id="KW-1185">Reference proteome</keyword>
<keyword evidence="4" id="KW-0032">Aminotransferase</keyword>
<dbReference type="PIRSF" id="PIRSF000390">
    <property type="entry name" value="PLP_StrS"/>
    <property type="match status" value="1"/>
</dbReference>
<dbReference type="Pfam" id="PF01041">
    <property type="entry name" value="DegT_DnrJ_EryC1"/>
    <property type="match status" value="1"/>
</dbReference>
<accession>A0ABW1AAX8</accession>
<dbReference type="PANTHER" id="PTHR30244">
    <property type="entry name" value="TRANSAMINASE"/>
    <property type="match status" value="1"/>
</dbReference>
<evidence type="ECO:0000256" key="2">
    <source>
        <dbReference type="ARBA" id="ARBA00037999"/>
    </source>
</evidence>
<sequence>MAEVPFVDLAAAHAEVEREVLDGFQRVLASTAFVQGDDVREFEEEYARFTGAGHCVGVANGTDALELALRALGTGPGAEVVLPANTFVATAEAVVRAGARPVLVDAEPGDLLIDPERAAAAVGPSTAAIVPVHLYGRLVPMDPLLDLGPPVLEDAAQSQGALHDGQGLFGAVAATSFYPGKNLGAYGDAGAVVTGSAELARTVRLLRDHGSERKYRHEIVGFNSRLDTLQAVVLRAKLRRLARWNDLRRAAAARYAELLDGVPGLVLPSPPGTGPGGGQEHVWHLYVVRVPARDEVAGRLGDMGVRCGVHYPVPVHLQRAFRYLGHGPGDFPVAERAAGEILSLPMFPQITAAQQERVAAALHKILG</sequence>
<dbReference type="InterPro" id="IPR015421">
    <property type="entry name" value="PyrdxlP-dep_Trfase_major"/>
</dbReference>
<evidence type="ECO:0000256" key="1">
    <source>
        <dbReference type="ARBA" id="ARBA00022898"/>
    </source>
</evidence>
<dbReference type="InterPro" id="IPR000653">
    <property type="entry name" value="DegT/StrS_aminotransferase"/>
</dbReference>
<evidence type="ECO:0000256" key="3">
    <source>
        <dbReference type="RuleBase" id="RU004508"/>
    </source>
</evidence>
<dbReference type="EMBL" id="JBHSON010000075">
    <property type="protein sequence ID" value="MFC5751791.1"/>
    <property type="molecule type" value="Genomic_DNA"/>
</dbReference>
<dbReference type="SUPFAM" id="SSF53383">
    <property type="entry name" value="PLP-dependent transferases"/>
    <property type="match status" value="1"/>
</dbReference>
<evidence type="ECO:0000313" key="4">
    <source>
        <dbReference type="EMBL" id="MFC5751791.1"/>
    </source>
</evidence>
<organism evidence="4 5">
    <name type="scientific">Actinomadura rugatobispora</name>
    <dbReference type="NCBI Taxonomy" id="1994"/>
    <lineage>
        <taxon>Bacteria</taxon>
        <taxon>Bacillati</taxon>
        <taxon>Actinomycetota</taxon>
        <taxon>Actinomycetes</taxon>
        <taxon>Streptosporangiales</taxon>
        <taxon>Thermomonosporaceae</taxon>
        <taxon>Actinomadura</taxon>
    </lineage>
</organism>
<proteinExistence type="inferred from homology"/>
<gene>
    <name evidence="4" type="ORF">ACFPZN_39795</name>
</gene>
<comment type="similarity">
    <text evidence="2 3">Belongs to the DegT/DnrJ/EryC1 family.</text>
</comment>